<name>A0A2G9FY37_9LAMI</name>
<proteinExistence type="predicted"/>
<organism evidence="1 2">
    <name type="scientific">Handroanthus impetiginosus</name>
    <dbReference type="NCBI Taxonomy" id="429701"/>
    <lineage>
        <taxon>Eukaryota</taxon>
        <taxon>Viridiplantae</taxon>
        <taxon>Streptophyta</taxon>
        <taxon>Embryophyta</taxon>
        <taxon>Tracheophyta</taxon>
        <taxon>Spermatophyta</taxon>
        <taxon>Magnoliopsida</taxon>
        <taxon>eudicotyledons</taxon>
        <taxon>Gunneridae</taxon>
        <taxon>Pentapetalae</taxon>
        <taxon>asterids</taxon>
        <taxon>lamiids</taxon>
        <taxon>Lamiales</taxon>
        <taxon>Bignoniaceae</taxon>
        <taxon>Crescentiina</taxon>
        <taxon>Tabebuia alliance</taxon>
        <taxon>Handroanthus</taxon>
    </lineage>
</organism>
<evidence type="ECO:0000313" key="2">
    <source>
        <dbReference type="Proteomes" id="UP000231279"/>
    </source>
</evidence>
<dbReference type="AlphaFoldDB" id="A0A2G9FY37"/>
<protein>
    <submittedName>
        <fullName evidence="1">Uncharacterized protein</fullName>
    </submittedName>
</protein>
<evidence type="ECO:0000313" key="1">
    <source>
        <dbReference type="EMBL" id="PIM97977.1"/>
    </source>
</evidence>
<comment type="caution">
    <text evidence="1">The sequence shown here is derived from an EMBL/GenBank/DDBJ whole genome shotgun (WGS) entry which is preliminary data.</text>
</comment>
<dbReference type="OrthoDB" id="1737966at2759"/>
<dbReference type="Proteomes" id="UP000231279">
    <property type="component" value="Unassembled WGS sequence"/>
</dbReference>
<gene>
    <name evidence="1" type="ORF">CDL12_29549</name>
</gene>
<accession>A0A2G9FY37</accession>
<sequence length="69" mass="7832">MIGILLPRFLNLEWMAERRRFSSSHKNCMGVILRGTSQMTILRNSIVLCAAIIVDPAESTQGLRLDCRK</sequence>
<reference evidence="2" key="1">
    <citation type="journal article" date="2018" name="Gigascience">
        <title>Genome assembly of the Pink Ipe (Handroanthus impetiginosus, Bignoniaceae), a highly valued, ecologically keystone Neotropical timber forest tree.</title>
        <authorList>
            <person name="Silva-Junior O.B."/>
            <person name="Grattapaglia D."/>
            <person name="Novaes E."/>
            <person name="Collevatti R.G."/>
        </authorList>
    </citation>
    <scope>NUCLEOTIDE SEQUENCE [LARGE SCALE GENOMIC DNA]</scope>
    <source>
        <strain evidence="2">cv. UFG-1</strain>
    </source>
</reference>
<dbReference type="EMBL" id="NKXS01008926">
    <property type="protein sequence ID" value="PIM97977.1"/>
    <property type="molecule type" value="Genomic_DNA"/>
</dbReference>
<keyword evidence="2" id="KW-1185">Reference proteome</keyword>